<dbReference type="Proteomes" id="UP000289738">
    <property type="component" value="Chromosome B03"/>
</dbReference>
<evidence type="ECO:0000259" key="5">
    <source>
        <dbReference type="PROSITE" id="PS51775"/>
    </source>
</evidence>
<dbReference type="PANTHER" id="PTHR31422:SF1">
    <property type="entry name" value="GTD-BINDING DOMAIN-CONTAINING PROTEIN"/>
    <property type="match status" value="1"/>
</dbReference>
<dbReference type="Gene3D" id="1.20.1560.10">
    <property type="entry name" value="ABC transporter type 1, transmembrane domain"/>
    <property type="match status" value="1"/>
</dbReference>
<keyword evidence="2" id="KW-0812">Transmembrane</keyword>
<comment type="subcellular location">
    <subcellularLocation>
        <location evidence="1">Membrane</location>
    </subcellularLocation>
</comment>
<dbReference type="GO" id="GO:0080115">
    <property type="term" value="F:myosin XI tail binding"/>
    <property type="evidence" value="ECO:0007669"/>
    <property type="project" value="UniProtKB-ARBA"/>
</dbReference>
<feature type="domain" description="GTD-binding" evidence="5">
    <location>
        <begin position="120"/>
        <end position="218"/>
    </location>
</feature>
<evidence type="ECO:0000256" key="1">
    <source>
        <dbReference type="ARBA" id="ARBA00004370"/>
    </source>
</evidence>
<dbReference type="GO" id="GO:0016020">
    <property type="term" value="C:membrane"/>
    <property type="evidence" value="ECO:0007669"/>
    <property type="project" value="UniProtKB-SubCell"/>
</dbReference>
<dbReference type="PROSITE" id="PS51775">
    <property type="entry name" value="GTD_BINDING"/>
    <property type="match status" value="1"/>
</dbReference>
<dbReference type="EMBL" id="SDMP01000013">
    <property type="protein sequence ID" value="RYR19861.1"/>
    <property type="molecule type" value="Genomic_DNA"/>
</dbReference>
<protein>
    <recommendedName>
        <fullName evidence="5">GTD-binding domain-containing protein</fullName>
    </recommendedName>
</protein>
<dbReference type="GO" id="GO:0005524">
    <property type="term" value="F:ATP binding"/>
    <property type="evidence" value="ECO:0007669"/>
    <property type="project" value="InterPro"/>
</dbReference>
<keyword evidence="4" id="KW-0472">Membrane</keyword>
<gene>
    <name evidence="6" type="ORF">Ahy_B03g064762</name>
</gene>
<sequence length="282" mass="31628">MESVSFFGLFAAADSVDYVLICLGSNGTCVHGTALPLFIVLFRSMIDSLEHFNMDPHKLYDLFDICINGLKDKLDSIILKKTEDPASSGCFCVCLIESVHAHLEPARMVETSTASPMAEADITAMKETLRAQKTLLQQVHAELDQKREASTTAASKAMDMILRLQSEKAAVKMEASHYKRMAEEKIGHAEETLEVFEELMYQKEMETTALEFQVLAYKQKLLALGVDINISELEFPDDLLLNRSEQNGEDDQSSSKRRLQSLPPICSMRCNFRSSLTLVLLY</sequence>
<dbReference type="InterPro" id="IPR036640">
    <property type="entry name" value="ABC1_TM_sf"/>
</dbReference>
<evidence type="ECO:0000313" key="7">
    <source>
        <dbReference type="Proteomes" id="UP000289738"/>
    </source>
</evidence>
<evidence type="ECO:0000256" key="4">
    <source>
        <dbReference type="ARBA" id="ARBA00023136"/>
    </source>
</evidence>
<dbReference type="InterPro" id="IPR007656">
    <property type="entry name" value="GTD-bd"/>
</dbReference>
<dbReference type="PANTHER" id="PTHR31422">
    <property type="entry name" value="BNAANNG28530D PROTEIN"/>
    <property type="match status" value="1"/>
</dbReference>
<reference evidence="6 7" key="1">
    <citation type="submission" date="2019-01" db="EMBL/GenBank/DDBJ databases">
        <title>Sequencing of cultivated peanut Arachis hypogaea provides insights into genome evolution and oil improvement.</title>
        <authorList>
            <person name="Chen X."/>
        </authorList>
    </citation>
    <scope>NUCLEOTIDE SEQUENCE [LARGE SCALE GENOMIC DNA]</scope>
    <source>
        <strain evidence="7">cv. Fuhuasheng</strain>
        <tissue evidence="6">Leaves</tissue>
    </source>
</reference>
<proteinExistence type="predicted"/>
<comment type="caution">
    <text evidence="6">The sequence shown here is derived from an EMBL/GenBank/DDBJ whole genome shotgun (WGS) entry which is preliminary data.</text>
</comment>
<evidence type="ECO:0000313" key="6">
    <source>
        <dbReference type="EMBL" id="RYR19861.1"/>
    </source>
</evidence>
<evidence type="ECO:0000256" key="3">
    <source>
        <dbReference type="ARBA" id="ARBA00022989"/>
    </source>
</evidence>
<evidence type="ECO:0000256" key="2">
    <source>
        <dbReference type="ARBA" id="ARBA00022692"/>
    </source>
</evidence>
<dbReference type="Pfam" id="PF04576">
    <property type="entry name" value="Zein-binding"/>
    <property type="match status" value="1"/>
</dbReference>
<keyword evidence="3" id="KW-1133">Transmembrane helix</keyword>
<name>A0A445A0B6_ARAHY</name>
<keyword evidence="7" id="KW-1185">Reference proteome</keyword>
<organism evidence="6 7">
    <name type="scientific">Arachis hypogaea</name>
    <name type="common">Peanut</name>
    <dbReference type="NCBI Taxonomy" id="3818"/>
    <lineage>
        <taxon>Eukaryota</taxon>
        <taxon>Viridiplantae</taxon>
        <taxon>Streptophyta</taxon>
        <taxon>Embryophyta</taxon>
        <taxon>Tracheophyta</taxon>
        <taxon>Spermatophyta</taxon>
        <taxon>Magnoliopsida</taxon>
        <taxon>eudicotyledons</taxon>
        <taxon>Gunneridae</taxon>
        <taxon>Pentapetalae</taxon>
        <taxon>rosids</taxon>
        <taxon>fabids</taxon>
        <taxon>Fabales</taxon>
        <taxon>Fabaceae</taxon>
        <taxon>Papilionoideae</taxon>
        <taxon>50 kb inversion clade</taxon>
        <taxon>dalbergioids sensu lato</taxon>
        <taxon>Dalbergieae</taxon>
        <taxon>Pterocarpus clade</taxon>
        <taxon>Arachis</taxon>
    </lineage>
</organism>
<dbReference type="AlphaFoldDB" id="A0A445A0B6"/>
<accession>A0A445A0B6</accession>